<organism evidence="3 4">
    <name type="scientific">Paraflavisolibacter caeni</name>
    <dbReference type="NCBI Taxonomy" id="2982496"/>
    <lineage>
        <taxon>Bacteria</taxon>
        <taxon>Pseudomonadati</taxon>
        <taxon>Bacteroidota</taxon>
        <taxon>Chitinophagia</taxon>
        <taxon>Chitinophagales</taxon>
        <taxon>Chitinophagaceae</taxon>
        <taxon>Paraflavisolibacter</taxon>
    </lineage>
</organism>
<accession>A0A9X2XZF0</accession>
<evidence type="ECO:0000313" key="3">
    <source>
        <dbReference type="EMBL" id="MCU7551740.1"/>
    </source>
</evidence>
<dbReference type="Pfam" id="PF00723">
    <property type="entry name" value="Glyco_hydro_15"/>
    <property type="match status" value="1"/>
</dbReference>
<gene>
    <name evidence="3" type="ORF">OCK74_21645</name>
</gene>
<proteinExistence type="predicted"/>
<comment type="caution">
    <text evidence="3">The sequence shown here is derived from an EMBL/GenBank/DDBJ whole genome shotgun (WGS) entry which is preliminary data.</text>
</comment>
<dbReference type="GO" id="GO:0005975">
    <property type="term" value="P:carbohydrate metabolic process"/>
    <property type="evidence" value="ECO:0007669"/>
    <property type="project" value="InterPro"/>
</dbReference>
<dbReference type="Pfam" id="PF19291">
    <property type="entry name" value="TREH_N"/>
    <property type="match status" value="1"/>
</dbReference>
<dbReference type="SUPFAM" id="SSF48208">
    <property type="entry name" value="Six-hairpin glycosidases"/>
    <property type="match status" value="1"/>
</dbReference>
<reference evidence="3" key="2">
    <citation type="submission" date="2023-04" db="EMBL/GenBank/DDBJ databases">
        <title>Paracnuella aquatica gen. nov., sp. nov., a member of the family Chitinophagaceae isolated from a hot spring.</title>
        <authorList>
            <person name="Wang C."/>
        </authorList>
    </citation>
    <scope>NUCLEOTIDE SEQUENCE</scope>
    <source>
        <strain evidence="3">LB-8</strain>
    </source>
</reference>
<name>A0A9X2XZF0_9BACT</name>
<sequence length="607" mass="70296">MGYQPIENYGIIGDLNTIALIGLNGSIDFMCFPSFDSPSIFAAILDDEKGGRFQISPLFDDVKAKQLYLPDTNVLLTRFLSSKGVGEITDLMPVEELYNGKELIRRVTTVRGEVCYQLRCMPRFNYGRSSHQTEVISENEILFSSNGEDKTVIRLKSSVPLQIKDGDVVSEFTLSATEKADFQLEHVDKRHSGERDFEAFITESLFQTVNYWKNWVAQSKYQGRWMEIVNRSALVLKLLTSYNYGSIVAAPTFSLPETIGGQRNWDYRYTWIRDASFTVYALIRLGYTKEAGDFMNWVEKSCLDIKGQKQIGIMYSIDGQRQLNELKLDHFEGYKGSKPVRIGNNAYSQLQLDIYGELMDSVYLYNKYGSPIAYDFWKNLEKQIDWLSDHWKQPDKSIWEIRGGDKNFLYSRLLCWVAFDRAIKIAAARSFPVNEQWKKERDTIYNSIYTDFWDEKKRAFMQFPGSETVDASTLLMPLIRFISPKDPRWLSTLHRIEKELVSDSLVYRYRYDLAAPDGLFSHEGTFSMCTFWYVECLSRSGQLEKARFYFEKMLGYANHLGLYSEQLGYQGEHLGNFPQAFTHMGLISAAYNLNKQLNDSRNKNVNY</sequence>
<dbReference type="AlphaFoldDB" id="A0A9X2XZF0"/>
<dbReference type="PANTHER" id="PTHR31616">
    <property type="entry name" value="TREHALASE"/>
    <property type="match status" value="1"/>
</dbReference>
<dbReference type="Proteomes" id="UP001155483">
    <property type="component" value="Unassembled WGS sequence"/>
</dbReference>
<dbReference type="InterPro" id="IPR045582">
    <property type="entry name" value="Trehalase-like_N"/>
</dbReference>
<dbReference type="RefSeq" id="WP_279299178.1">
    <property type="nucleotide sequence ID" value="NZ_JAOTIF010000023.1"/>
</dbReference>
<dbReference type="Gene3D" id="1.50.10.10">
    <property type="match status" value="1"/>
</dbReference>
<feature type="domain" description="Trehalase-like N-terminal" evidence="2">
    <location>
        <begin position="4"/>
        <end position="137"/>
    </location>
</feature>
<keyword evidence="4" id="KW-1185">Reference proteome</keyword>
<dbReference type="InterPro" id="IPR008928">
    <property type="entry name" value="6-hairpin_glycosidase_sf"/>
</dbReference>
<protein>
    <submittedName>
        <fullName evidence="3">Glycoside hydrolase family 15 protein</fullName>
    </submittedName>
</protein>
<dbReference type="EMBL" id="JAOTIF010000023">
    <property type="protein sequence ID" value="MCU7551740.1"/>
    <property type="molecule type" value="Genomic_DNA"/>
</dbReference>
<dbReference type="InterPro" id="IPR011613">
    <property type="entry name" value="GH15-like"/>
</dbReference>
<keyword evidence="3" id="KW-0378">Hydrolase</keyword>
<dbReference type="InterPro" id="IPR012341">
    <property type="entry name" value="6hp_glycosidase-like_sf"/>
</dbReference>
<evidence type="ECO:0000259" key="1">
    <source>
        <dbReference type="Pfam" id="PF00723"/>
    </source>
</evidence>
<feature type="domain" description="GH15-like" evidence="1">
    <location>
        <begin position="226"/>
        <end position="591"/>
    </location>
</feature>
<dbReference type="PANTHER" id="PTHR31616:SF0">
    <property type="entry name" value="GLUCAN 1,4-ALPHA-GLUCOSIDASE"/>
    <property type="match status" value="1"/>
</dbReference>
<evidence type="ECO:0000313" key="4">
    <source>
        <dbReference type="Proteomes" id="UP001155483"/>
    </source>
</evidence>
<reference evidence="3" key="1">
    <citation type="submission" date="2022-09" db="EMBL/GenBank/DDBJ databases">
        <authorList>
            <person name="Yuan C."/>
            <person name="Ke Z."/>
        </authorList>
    </citation>
    <scope>NUCLEOTIDE SEQUENCE</scope>
    <source>
        <strain evidence="3">LB-8</strain>
    </source>
</reference>
<dbReference type="GO" id="GO:0004553">
    <property type="term" value="F:hydrolase activity, hydrolyzing O-glycosyl compounds"/>
    <property type="evidence" value="ECO:0007669"/>
    <property type="project" value="TreeGrafter"/>
</dbReference>
<evidence type="ECO:0000259" key="2">
    <source>
        <dbReference type="Pfam" id="PF19291"/>
    </source>
</evidence>